<dbReference type="GO" id="GO:0016788">
    <property type="term" value="F:hydrolase activity, acting on ester bonds"/>
    <property type="evidence" value="ECO:0007669"/>
    <property type="project" value="InterPro"/>
</dbReference>
<accession>A0A931J6E5</accession>
<keyword evidence="2" id="KW-0479">Metal-binding</keyword>
<evidence type="ECO:0000313" key="6">
    <source>
        <dbReference type="EMBL" id="MBH9578653.1"/>
    </source>
</evidence>
<dbReference type="Proteomes" id="UP000613266">
    <property type="component" value="Unassembled WGS sequence"/>
</dbReference>
<name>A0A931J6E5_9BURK</name>
<evidence type="ECO:0000256" key="4">
    <source>
        <dbReference type="ARBA" id="ARBA00022833"/>
    </source>
</evidence>
<feature type="domain" description="Succinylglutamate desuccinylase/Aspartoacylase catalytic" evidence="5">
    <location>
        <begin position="29"/>
        <end position="266"/>
    </location>
</feature>
<evidence type="ECO:0000256" key="2">
    <source>
        <dbReference type="ARBA" id="ARBA00022723"/>
    </source>
</evidence>
<gene>
    <name evidence="6" type="ORF">I7X39_17310</name>
</gene>
<proteinExistence type="predicted"/>
<comment type="cofactor">
    <cofactor evidence="1">
        <name>Zn(2+)</name>
        <dbReference type="ChEBI" id="CHEBI:29105"/>
    </cofactor>
</comment>
<protein>
    <submittedName>
        <fullName evidence="6">Succinylglutamate desuccinylase/aspartoacylase family protein</fullName>
    </submittedName>
</protein>
<dbReference type="AlphaFoldDB" id="A0A931J6E5"/>
<comment type="caution">
    <text evidence="6">The sequence shown here is derived from an EMBL/GenBank/DDBJ whole genome shotgun (WGS) entry which is preliminary data.</text>
</comment>
<dbReference type="RefSeq" id="WP_198112420.1">
    <property type="nucleotide sequence ID" value="NZ_JAEDAK010000013.1"/>
</dbReference>
<sequence length="372" mass="39815">MRTQEHPLSAAPVGSVRTLTSLHFGPAGGRRALLQCSLHADEIPPMLVGYHLRQRLAELEAQGRLQGEVVLLPACNPIGLGQQVWGRLQGRFDVASGQNFNRHYPDLVEGALARFQASGQALQDDTAANARALRQCLQAELAARPAASALQQLRHQLMQLALDADVVLDLHCDNEAVMHVYATPQFEAHALQLAECVNAPLLLLAEESGDAPFDEAHSMIWPRLRARLGPAVPLACFAATVELRGEAEVQHELAQADAEGLLAFLAQQGFISGMPATAPAQPCRARPLAGCIPLVMPHAGLLAWRLPLGRTVEQGEHLADLIDPVAGTCTAIRAPVAGLFFARELQRWAQAGQSVGKVAGEQALRSGKLLSA</sequence>
<evidence type="ECO:0000256" key="1">
    <source>
        <dbReference type="ARBA" id="ARBA00001947"/>
    </source>
</evidence>
<organism evidence="6 7">
    <name type="scientific">Inhella proteolytica</name>
    <dbReference type="NCBI Taxonomy" id="2795029"/>
    <lineage>
        <taxon>Bacteria</taxon>
        <taxon>Pseudomonadati</taxon>
        <taxon>Pseudomonadota</taxon>
        <taxon>Betaproteobacteria</taxon>
        <taxon>Burkholderiales</taxon>
        <taxon>Sphaerotilaceae</taxon>
        <taxon>Inhella</taxon>
    </lineage>
</organism>
<dbReference type="GO" id="GO:0046872">
    <property type="term" value="F:metal ion binding"/>
    <property type="evidence" value="ECO:0007669"/>
    <property type="project" value="UniProtKB-KW"/>
</dbReference>
<dbReference type="EMBL" id="JAEDAK010000013">
    <property type="protein sequence ID" value="MBH9578653.1"/>
    <property type="molecule type" value="Genomic_DNA"/>
</dbReference>
<keyword evidence="4" id="KW-0862">Zinc</keyword>
<dbReference type="CDD" id="cd06250">
    <property type="entry name" value="M14_PaAOTO_like"/>
    <property type="match status" value="1"/>
</dbReference>
<evidence type="ECO:0000259" key="5">
    <source>
        <dbReference type="Pfam" id="PF24827"/>
    </source>
</evidence>
<dbReference type="Pfam" id="PF24827">
    <property type="entry name" value="AstE_AspA_cat"/>
    <property type="match status" value="1"/>
</dbReference>
<dbReference type="SUPFAM" id="SSF53187">
    <property type="entry name" value="Zn-dependent exopeptidases"/>
    <property type="match status" value="1"/>
</dbReference>
<keyword evidence="7" id="KW-1185">Reference proteome</keyword>
<dbReference type="InterPro" id="IPR055438">
    <property type="entry name" value="AstE_AspA_cat"/>
</dbReference>
<keyword evidence="3" id="KW-0378">Hydrolase</keyword>
<dbReference type="PANTHER" id="PTHR37326:SF1">
    <property type="entry name" value="BLL3975 PROTEIN"/>
    <property type="match status" value="1"/>
</dbReference>
<dbReference type="PANTHER" id="PTHR37326">
    <property type="entry name" value="BLL3975 PROTEIN"/>
    <property type="match status" value="1"/>
</dbReference>
<dbReference type="Gene3D" id="3.40.630.10">
    <property type="entry name" value="Zn peptidases"/>
    <property type="match status" value="1"/>
</dbReference>
<evidence type="ECO:0000256" key="3">
    <source>
        <dbReference type="ARBA" id="ARBA00022801"/>
    </source>
</evidence>
<reference evidence="6" key="1">
    <citation type="submission" date="2020-12" db="EMBL/GenBank/DDBJ databases">
        <title>The genome sequence of Inhella sp. 1Y17.</title>
        <authorList>
            <person name="Liu Y."/>
        </authorList>
    </citation>
    <scope>NUCLEOTIDE SEQUENCE</scope>
    <source>
        <strain evidence="6">1Y17</strain>
    </source>
</reference>
<evidence type="ECO:0000313" key="7">
    <source>
        <dbReference type="Proteomes" id="UP000613266"/>
    </source>
</evidence>
<dbReference type="InterPro" id="IPR053138">
    <property type="entry name" value="N-alpha-Ac-DABA_deacetylase"/>
</dbReference>